<dbReference type="InterPro" id="IPR022278">
    <property type="entry name" value="Pser_aminoTfrase"/>
</dbReference>
<evidence type="ECO:0000256" key="10">
    <source>
        <dbReference type="ARBA" id="ARBA00047630"/>
    </source>
</evidence>
<evidence type="ECO:0000256" key="7">
    <source>
        <dbReference type="ARBA" id="ARBA00022679"/>
    </source>
</evidence>
<comment type="cofactor">
    <cofactor evidence="1 12">
        <name>pyridoxal 5'-phosphate</name>
        <dbReference type="ChEBI" id="CHEBI:597326"/>
    </cofactor>
</comment>
<evidence type="ECO:0000256" key="12">
    <source>
        <dbReference type="RuleBase" id="RU004504"/>
    </source>
</evidence>
<sequence length="362" mass="40214">MSDRVFNFSAGPAVLPLEILEEAQSQFLNHDNTGANIMEQSHRGPVFDKIIKEAEADLRTLIGIPDDYAVLFASGGASFQFSAIPLNLCKDNKKVQYIQTGTWSKTAAAEAEQLGMDVDVIFKDTKRVPTAEEIKAKVDPEAAYLYYCDNETIQGVEFQEVPEAPIPVIADMSSNFLSRPIDIKKYGIVYACAQKNFGPAGLTVVVIRKDLIKEPIQTCPNLLRYSVLEANKSMKNTPPTYAIYIAGLVFKWIMSKGGLPGIAELNRKKAMMIYDTIAQSNGFWNVPAEESCRSMMNIPFANIFGEERQKEFMAFAETRRCKTLGGHRSIPGSFRASIYNSMPIEGVEALVQAMKDYQTANQ</sequence>
<evidence type="ECO:0000256" key="5">
    <source>
        <dbReference type="ARBA" id="ARBA00022576"/>
    </source>
</evidence>
<comment type="caution">
    <text evidence="14">The sequence shown here is derived from an EMBL/GenBank/DDBJ whole genome shotgun (WGS) entry which is preliminary data.</text>
</comment>
<dbReference type="GO" id="GO:0005737">
    <property type="term" value="C:cytoplasm"/>
    <property type="evidence" value="ECO:0007669"/>
    <property type="project" value="TreeGrafter"/>
</dbReference>
<dbReference type="Gene3D" id="3.40.640.10">
    <property type="entry name" value="Type I PLP-dependent aspartate aminotransferase-like (Major domain)"/>
    <property type="match status" value="1"/>
</dbReference>
<keyword evidence="8" id="KW-0663">Pyridoxal phosphate</keyword>
<feature type="domain" description="Aminotransferase class V" evidence="13">
    <location>
        <begin position="5"/>
        <end position="350"/>
    </location>
</feature>
<dbReference type="InterPro" id="IPR015422">
    <property type="entry name" value="PyrdxlP-dep_Trfase_small"/>
</dbReference>
<keyword evidence="15" id="KW-1185">Reference proteome</keyword>
<keyword evidence="6" id="KW-0028">Amino-acid biosynthesis</keyword>
<dbReference type="Gene3D" id="3.90.1150.10">
    <property type="entry name" value="Aspartate Aminotransferase, domain 1"/>
    <property type="match status" value="1"/>
</dbReference>
<evidence type="ECO:0000256" key="11">
    <source>
        <dbReference type="ARBA" id="ARBA00049007"/>
    </source>
</evidence>
<dbReference type="GO" id="GO:0030170">
    <property type="term" value="F:pyridoxal phosphate binding"/>
    <property type="evidence" value="ECO:0007669"/>
    <property type="project" value="TreeGrafter"/>
</dbReference>
<dbReference type="InterPro" id="IPR020578">
    <property type="entry name" value="Aminotrans_V_PyrdxlP_BS"/>
</dbReference>
<comment type="catalytic activity">
    <reaction evidence="10">
        <text>4-(phosphooxy)-L-threonine + 2-oxoglutarate = (R)-3-hydroxy-2-oxo-4-phosphooxybutanoate + L-glutamate</text>
        <dbReference type="Rhea" id="RHEA:16573"/>
        <dbReference type="ChEBI" id="CHEBI:16810"/>
        <dbReference type="ChEBI" id="CHEBI:29985"/>
        <dbReference type="ChEBI" id="CHEBI:58452"/>
        <dbReference type="ChEBI" id="CHEBI:58538"/>
        <dbReference type="EC" id="2.6.1.52"/>
    </reaction>
</comment>
<dbReference type="EC" id="2.6.1.52" evidence="4"/>
<dbReference type="Pfam" id="PF00266">
    <property type="entry name" value="Aminotran_5"/>
    <property type="match status" value="1"/>
</dbReference>
<protein>
    <recommendedName>
        <fullName evidence="4">phosphoserine transaminase</fullName>
        <ecNumber evidence="4">2.6.1.52</ecNumber>
    </recommendedName>
</protein>
<dbReference type="GO" id="GO:0006564">
    <property type="term" value="P:L-serine biosynthetic process"/>
    <property type="evidence" value="ECO:0007669"/>
    <property type="project" value="UniProtKB-KW"/>
</dbReference>
<gene>
    <name evidence="14" type="ORF">J8273_8880</name>
</gene>
<accession>A0A8J6E0N9</accession>
<evidence type="ECO:0000256" key="8">
    <source>
        <dbReference type="ARBA" id="ARBA00022898"/>
    </source>
</evidence>
<keyword evidence="9" id="KW-0718">Serine biosynthesis</keyword>
<organism evidence="14 15">
    <name type="scientific">Carpediemonas membranifera</name>
    <dbReference type="NCBI Taxonomy" id="201153"/>
    <lineage>
        <taxon>Eukaryota</taxon>
        <taxon>Metamonada</taxon>
        <taxon>Carpediemonas-like organisms</taxon>
        <taxon>Carpediemonas</taxon>
    </lineage>
</organism>
<evidence type="ECO:0000256" key="9">
    <source>
        <dbReference type="ARBA" id="ARBA00023299"/>
    </source>
</evidence>
<dbReference type="UniPathway" id="UPA00135">
    <property type="reaction ID" value="UER00197"/>
</dbReference>
<dbReference type="InterPro" id="IPR015421">
    <property type="entry name" value="PyrdxlP-dep_Trfase_major"/>
</dbReference>
<evidence type="ECO:0000256" key="3">
    <source>
        <dbReference type="ARBA" id="ARBA00006904"/>
    </source>
</evidence>
<dbReference type="HAMAP" id="MF_00160">
    <property type="entry name" value="SerC_aminotrans_5"/>
    <property type="match status" value="1"/>
</dbReference>
<evidence type="ECO:0000313" key="14">
    <source>
        <dbReference type="EMBL" id="KAG9389587.1"/>
    </source>
</evidence>
<dbReference type="PANTHER" id="PTHR43247:SF1">
    <property type="entry name" value="PHOSPHOSERINE AMINOTRANSFERASE"/>
    <property type="match status" value="1"/>
</dbReference>
<evidence type="ECO:0000259" key="13">
    <source>
        <dbReference type="Pfam" id="PF00266"/>
    </source>
</evidence>
<dbReference type="PROSITE" id="PS00595">
    <property type="entry name" value="AA_TRANSFER_CLASS_5"/>
    <property type="match status" value="1"/>
</dbReference>
<evidence type="ECO:0000256" key="2">
    <source>
        <dbReference type="ARBA" id="ARBA00005099"/>
    </source>
</evidence>
<evidence type="ECO:0000256" key="1">
    <source>
        <dbReference type="ARBA" id="ARBA00001933"/>
    </source>
</evidence>
<dbReference type="SUPFAM" id="SSF53383">
    <property type="entry name" value="PLP-dependent transferases"/>
    <property type="match status" value="1"/>
</dbReference>
<comment type="catalytic activity">
    <reaction evidence="11">
        <text>O-phospho-L-serine + 2-oxoglutarate = 3-phosphooxypyruvate + L-glutamate</text>
        <dbReference type="Rhea" id="RHEA:14329"/>
        <dbReference type="ChEBI" id="CHEBI:16810"/>
        <dbReference type="ChEBI" id="CHEBI:18110"/>
        <dbReference type="ChEBI" id="CHEBI:29985"/>
        <dbReference type="ChEBI" id="CHEBI:57524"/>
        <dbReference type="EC" id="2.6.1.52"/>
    </reaction>
</comment>
<dbReference type="FunFam" id="3.90.1150.10:FF:000006">
    <property type="entry name" value="Phosphoserine aminotransferase"/>
    <property type="match status" value="1"/>
</dbReference>
<dbReference type="GO" id="GO:0004648">
    <property type="term" value="F:O-phospho-L-serine:2-oxoglutarate aminotransferase activity"/>
    <property type="evidence" value="ECO:0007669"/>
    <property type="project" value="UniProtKB-EC"/>
</dbReference>
<name>A0A8J6E0N9_9EUKA</name>
<comment type="similarity">
    <text evidence="3">Belongs to the class-V pyridoxal-phosphate-dependent aminotransferase family. SerC subfamily.</text>
</comment>
<keyword evidence="7" id="KW-0808">Transferase</keyword>
<reference evidence="14" key="1">
    <citation type="submission" date="2021-05" db="EMBL/GenBank/DDBJ databases">
        <title>A free-living protist that lacks canonical eukaryotic 1 DNA replication and segregation systems.</title>
        <authorList>
            <person name="Salas-Leiva D.E."/>
            <person name="Tromer E.C."/>
            <person name="Curtis B.A."/>
            <person name="Jerlstrom-Hultqvist J."/>
            <person name="Kolisko M."/>
            <person name="Yi Z."/>
            <person name="Salas-Leiva J.S."/>
            <person name="Gallot-Lavallee L."/>
            <person name="Kops G.J.P.L."/>
            <person name="Archibald J.M."/>
            <person name="Simpson A.G.B."/>
            <person name="Roger A.J."/>
        </authorList>
    </citation>
    <scope>NUCLEOTIDE SEQUENCE</scope>
    <source>
        <strain evidence="14">BICM</strain>
    </source>
</reference>
<evidence type="ECO:0000313" key="15">
    <source>
        <dbReference type="Proteomes" id="UP000717585"/>
    </source>
</evidence>
<evidence type="ECO:0000256" key="4">
    <source>
        <dbReference type="ARBA" id="ARBA00013030"/>
    </source>
</evidence>
<dbReference type="AlphaFoldDB" id="A0A8J6E0N9"/>
<dbReference type="InterPro" id="IPR015424">
    <property type="entry name" value="PyrdxlP-dep_Trfase"/>
</dbReference>
<dbReference type="OrthoDB" id="1703350at2759"/>
<comment type="pathway">
    <text evidence="2">Amino-acid biosynthesis; L-serine biosynthesis; L-serine from 3-phospho-D-glycerate: step 2/3.</text>
</comment>
<dbReference type="PANTHER" id="PTHR43247">
    <property type="entry name" value="PHOSPHOSERINE AMINOTRANSFERASE"/>
    <property type="match status" value="1"/>
</dbReference>
<keyword evidence="5 14" id="KW-0032">Aminotransferase</keyword>
<dbReference type="FunFam" id="3.40.640.10:FF:000010">
    <property type="entry name" value="Phosphoserine aminotransferase"/>
    <property type="match status" value="1"/>
</dbReference>
<proteinExistence type="inferred from homology"/>
<dbReference type="InterPro" id="IPR000192">
    <property type="entry name" value="Aminotrans_V_dom"/>
</dbReference>
<dbReference type="EMBL" id="JAHDYR010000069">
    <property type="protein sequence ID" value="KAG9389587.1"/>
    <property type="molecule type" value="Genomic_DNA"/>
</dbReference>
<dbReference type="Proteomes" id="UP000717585">
    <property type="component" value="Unassembled WGS sequence"/>
</dbReference>
<evidence type="ECO:0000256" key="6">
    <source>
        <dbReference type="ARBA" id="ARBA00022605"/>
    </source>
</evidence>
<dbReference type="NCBIfam" id="NF003764">
    <property type="entry name" value="PRK05355.1"/>
    <property type="match status" value="1"/>
</dbReference>
<dbReference type="PIRSF" id="PIRSF000525">
    <property type="entry name" value="SerC"/>
    <property type="match status" value="1"/>
</dbReference>